<proteinExistence type="predicted"/>
<dbReference type="EMBL" id="JAHCVJ010000002">
    <property type="protein sequence ID" value="MBT0663783.1"/>
    <property type="molecule type" value="Genomic_DNA"/>
</dbReference>
<dbReference type="Proteomes" id="UP000811899">
    <property type="component" value="Unassembled WGS sequence"/>
</dbReference>
<protein>
    <submittedName>
        <fullName evidence="2">Exosortase system-associated protein, TIGR04073 family</fullName>
    </submittedName>
</protein>
<gene>
    <name evidence="2" type="ORF">KI809_05655</name>
</gene>
<keyword evidence="3" id="KW-1185">Reference proteome</keyword>
<evidence type="ECO:0000256" key="1">
    <source>
        <dbReference type="SAM" id="SignalP"/>
    </source>
</evidence>
<organism evidence="2 3">
    <name type="scientific">Geoanaerobacter pelophilus</name>
    <dbReference type="NCBI Taxonomy" id="60036"/>
    <lineage>
        <taxon>Bacteria</taxon>
        <taxon>Pseudomonadati</taxon>
        <taxon>Thermodesulfobacteriota</taxon>
        <taxon>Desulfuromonadia</taxon>
        <taxon>Geobacterales</taxon>
        <taxon>Geobacteraceae</taxon>
        <taxon>Geoanaerobacter</taxon>
    </lineage>
</organism>
<sequence>MRTVIVIAALLVSIALPNLASADRYKTADTSSPQEVADGMGTKFTRGIANVATGWGELPKQIYYTTKEDGWGKGLAVGPFKGIIMMLVRTVSGAIEVMTFPVPYPGFYDPIFDPAYVWQKE</sequence>
<evidence type="ECO:0000313" key="3">
    <source>
        <dbReference type="Proteomes" id="UP000811899"/>
    </source>
</evidence>
<keyword evidence="1" id="KW-0732">Signal</keyword>
<evidence type="ECO:0000313" key="2">
    <source>
        <dbReference type="EMBL" id="MBT0663783.1"/>
    </source>
</evidence>
<dbReference type="InterPro" id="IPR023824">
    <property type="entry name" value="CHP04073_exosortase-affil"/>
</dbReference>
<dbReference type="NCBIfam" id="TIGR04073">
    <property type="entry name" value="exo_TIGR04073"/>
    <property type="match status" value="1"/>
</dbReference>
<feature type="signal peptide" evidence="1">
    <location>
        <begin position="1"/>
        <end position="22"/>
    </location>
</feature>
<accession>A0AAW4KYR5</accession>
<comment type="caution">
    <text evidence="2">The sequence shown here is derived from an EMBL/GenBank/DDBJ whole genome shotgun (WGS) entry which is preliminary data.</text>
</comment>
<feature type="chain" id="PRO_5043924320" evidence="1">
    <location>
        <begin position="23"/>
        <end position="121"/>
    </location>
</feature>
<name>A0AAW4KYR5_9BACT</name>
<reference evidence="2 3" key="1">
    <citation type="submission" date="2021-05" db="EMBL/GenBank/DDBJ databases">
        <title>The draft genome of Geobacter pelophilus DSM 12255.</title>
        <authorList>
            <person name="Xu Z."/>
            <person name="Masuda Y."/>
            <person name="Itoh H."/>
            <person name="Senoo K."/>
        </authorList>
    </citation>
    <scope>NUCLEOTIDE SEQUENCE [LARGE SCALE GENOMIC DNA]</scope>
    <source>
        <strain evidence="2 3">DSM 12255</strain>
    </source>
</reference>
<dbReference type="AlphaFoldDB" id="A0AAW4KYR5"/>